<dbReference type="PANTHER" id="PTHR11731">
    <property type="entry name" value="PROTEASE FAMILY S9B,C DIPEPTIDYL-PEPTIDASE IV-RELATED"/>
    <property type="match status" value="1"/>
</dbReference>
<evidence type="ECO:0000259" key="2">
    <source>
        <dbReference type="Pfam" id="PF00930"/>
    </source>
</evidence>
<gene>
    <name evidence="3" type="ORF">EV189_2697</name>
</gene>
<dbReference type="AlphaFoldDB" id="A0A4Q7NQ79"/>
<dbReference type="Gene3D" id="3.40.50.1820">
    <property type="entry name" value="alpha/beta hydrolase"/>
    <property type="match status" value="1"/>
</dbReference>
<dbReference type="Pfam" id="PF00930">
    <property type="entry name" value="DPPIV_N"/>
    <property type="match status" value="1"/>
</dbReference>
<dbReference type="RefSeq" id="WP_130493411.1">
    <property type="nucleotide sequence ID" value="NZ_SGXD01000003.1"/>
</dbReference>
<dbReference type="GO" id="GO:0006508">
    <property type="term" value="P:proteolysis"/>
    <property type="evidence" value="ECO:0007669"/>
    <property type="project" value="InterPro"/>
</dbReference>
<name>A0A4Q7NQ79_9ACTN</name>
<dbReference type="InterPro" id="IPR029058">
    <property type="entry name" value="AB_hydrolase_fold"/>
</dbReference>
<dbReference type="EMBL" id="SGXD01000003">
    <property type="protein sequence ID" value="RZS87272.1"/>
    <property type="molecule type" value="Genomic_DNA"/>
</dbReference>
<sequence length="700" mass="74330">MSDGEVTYPRLSARTQRFRLGAPRTVSVLPGGDGVLFVRSGGPEDRVGRLWLLDVATGEERLVVDPATLDASDADLPPEERARRERLREAAGGVTAYALDEAGATAALALGGRLVVAPLQSGEPRVLDVPGPVVDPRPSPDGSRVAWVAGGALHVVELATGEVTVLASPDAPEVTWGLAEFVAAEEMSRLRGFWWAPDSHSVLAARVDESPVQQWWISSPATPAVAPTAVRYPATGTANADVSLALLGLDGSVTPVPWDTAAFPYLVSVSWRAGHDALLHVQSRDQRRTQVLGLSGGAALRVLREDADEHWVELVPGSPALLPDGRLVHTLDRGETRHLAVDGEPVSPDGLQVEGVLAADDGVLFRATPDAVDVQVWQWTAEGGCTPVPVPAGGDEGVHTAVRGGGTTVFASASGAWQGTRTTVQGRGGEEHVIRSLAAAYPMASVSPRSILHAGERELRTAVHLPTDRDRFPGPLPVLLDPYGGPGHREVVRSQAMWLEPQWFADQGFAVVVADGRGTPGRGPAFEKAIAGGGWADAVLEDQVTALHAAAERFPDDLDLGRVGIRGWSFGGYLAALAVLRRPDVFHAAVSGAPVTDWRLYDTHYTERYLGTPDEHPDWYAAISLIDDAPRLTRPLLLIHGLADDNVVVANTLALSSALLAAGRAHSVLPLSGVTHMTPQEVVAENLMLLQVEFLRTHLT</sequence>
<dbReference type="SUPFAM" id="SSF53474">
    <property type="entry name" value="alpha/beta-Hydrolases"/>
    <property type="match status" value="1"/>
</dbReference>
<feature type="domain" description="Dipeptidylpeptidase IV N-terminal" evidence="2">
    <location>
        <begin position="113"/>
        <end position="340"/>
    </location>
</feature>
<dbReference type="GO" id="GO:0008239">
    <property type="term" value="F:dipeptidyl-peptidase activity"/>
    <property type="evidence" value="ECO:0007669"/>
    <property type="project" value="TreeGrafter"/>
</dbReference>
<reference evidence="3 4" key="1">
    <citation type="submission" date="2019-02" db="EMBL/GenBank/DDBJ databases">
        <title>Genomic Encyclopedia of Type Strains, Phase IV (KMG-IV): sequencing the most valuable type-strain genomes for metagenomic binning, comparative biology and taxonomic classification.</title>
        <authorList>
            <person name="Goeker M."/>
        </authorList>
    </citation>
    <scope>NUCLEOTIDE SEQUENCE [LARGE SCALE GENOMIC DNA]</scope>
    <source>
        <strain evidence="3 4">DSM 45622</strain>
    </source>
</reference>
<evidence type="ECO:0000313" key="3">
    <source>
        <dbReference type="EMBL" id="RZS87272.1"/>
    </source>
</evidence>
<protein>
    <submittedName>
        <fullName evidence="3">Dipeptidyl-peptidase-4</fullName>
    </submittedName>
</protein>
<dbReference type="Gene3D" id="2.140.10.30">
    <property type="entry name" value="Dipeptidylpeptidase IV, N-terminal domain"/>
    <property type="match status" value="1"/>
</dbReference>
<accession>A0A4Q7NQ79</accession>
<dbReference type="PANTHER" id="PTHR11731:SF193">
    <property type="entry name" value="DIPEPTIDYL PEPTIDASE 9"/>
    <property type="match status" value="1"/>
</dbReference>
<comment type="caution">
    <text evidence="3">The sequence shown here is derived from an EMBL/GenBank/DDBJ whole genome shotgun (WGS) entry which is preliminary data.</text>
</comment>
<dbReference type="InterPro" id="IPR002469">
    <property type="entry name" value="Peptidase_S9B_N"/>
</dbReference>
<dbReference type="GO" id="GO:0008236">
    <property type="term" value="F:serine-type peptidase activity"/>
    <property type="evidence" value="ECO:0007669"/>
    <property type="project" value="InterPro"/>
</dbReference>
<dbReference type="Pfam" id="PF00326">
    <property type="entry name" value="Peptidase_S9"/>
    <property type="match status" value="1"/>
</dbReference>
<keyword evidence="4" id="KW-1185">Reference proteome</keyword>
<dbReference type="SUPFAM" id="SSF82171">
    <property type="entry name" value="DPP6 N-terminal domain-like"/>
    <property type="match status" value="1"/>
</dbReference>
<dbReference type="OrthoDB" id="9812921at2"/>
<dbReference type="Proteomes" id="UP000293638">
    <property type="component" value="Unassembled WGS sequence"/>
</dbReference>
<proteinExistence type="predicted"/>
<dbReference type="InterPro" id="IPR001375">
    <property type="entry name" value="Peptidase_S9_cat"/>
</dbReference>
<feature type="domain" description="Peptidase S9 prolyl oligopeptidase catalytic" evidence="1">
    <location>
        <begin position="499"/>
        <end position="699"/>
    </location>
</feature>
<evidence type="ECO:0000313" key="4">
    <source>
        <dbReference type="Proteomes" id="UP000293638"/>
    </source>
</evidence>
<evidence type="ECO:0000259" key="1">
    <source>
        <dbReference type="Pfam" id="PF00326"/>
    </source>
</evidence>
<dbReference type="InterPro" id="IPR050278">
    <property type="entry name" value="Serine_Prot_S9B/DPPIV"/>
</dbReference>
<organism evidence="3 4">
    <name type="scientific">Motilibacter rhizosphaerae</name>
    <dbReference type="NCBI Taxonomy" id="598652"/>
    <lineage>
        <taxon>Bacteria</taxon>
        <taxon>Bacillati</taxon>
        <taxon>Actinomycetota</taxon>
        <taxon>Actinomycetes</taxon>
        <taxon>Motilibacterales</taxon>
        <taxon>Motilibacteraceae</taxon>
        <taxon>Motilibacter</taxon>
    </lineage>
</organism>